<protein>
    <submittedName>
        <fullName evidence="3">Histone deacetylase</fullName>
    </submittedName>
</protein>
<dbReference type="Pfam" id="PF00850">
    <property type="entry name" value="Hist_deacetyl"/>
    <property type="match status" value="1"/>
</dbReference>
<evidence type="ECO:0000259" key="2">
    <source>
        <dbReference type="Pfam" id="PF00850"/>
    </source>
</evidence>
<dbReference type="Gene3D" id="3.40.800.20">
    <property type="entry name" value="Histone deacetylase domain"/>
    <property type="match status" value="1"/>
</dbReference>
<dbReference type="GO" id="GO:0004407">
    <property type="term" value="F:histone deacetylase activity"/>
    <property type="evidence" value="ECO:0007669"/>
    <property type="project" value="TreeGrafter"/>
</dbReference>
<dbReference type="InterPro" id="IPR023801">
    <property type="entry name" value="His_deacetylse_dom"/>
</dbReference>
<comment type="caution">
    <text evidence="3">The sequence shown here is derived from an EMBL/GenBank/DDBJ whole genome shotgun (WGS) entry which is preliminary data.</text>
</comment>
<dbReference type="Proteomes" id="UP000005019">
    <property type="component" value="Unassembled WGS sequence"/>
</dbReference>
<dbReference type="PANTHER" id="PTHR10625:SF10">
    <property type="entry name" value="HISTONE DEACETYLASE HDAC1"/>
    <property type="match status" value="1"/>
</dbReference>
<comment type="similarity">
    <text evidence="1">Belongs to the histone deacetylase family.</text>
</comment>
<sequence length="308" mass="33498">MACALISHPDCFDHRPGERHPESPARLETVFAELERSGLRKTWVPYEAPKVTREQLERVHLPAYLDELERVSPKTGTYRVESDTVMSPGSLLAASRAAGAAVLGVDLVMSGRASAAFCATRPPGHHAKPGDAMGFCLYGNVAIAAAHAMAVHGVERVAIADFDVHRGNGTELMFRREPRVLMADSFQHPYYPRGEFPERAGYIPLRLAEGDGSAVFRRQWKEVALPKLRAFRPQLVLISAGFDALRDDPLASIELEAADYRWITHELRDIAEASGKGRIVSTLEGGYGLPAIGPAVAAHLMALGDCGP</sequence>
<dbReference type="InterPro" id="IPR023696">
    <property type="entry name" value="Ureohydrolase_dom_sf"/>
</dbReference>
<feature type="domain" description="Histone deacetylase" evidence="2">
    <location>
        <begin position="20"/>
        <end position="302"/>
    </location>
</feature>
<dbReference type="RefSeq" id="WP_008059899.1">
    <property type="nucleotide sequence ID" value="NZ_AFHG01000036.1"/>
</dbReference>
<name>F5RAA2_METUF</name>
<dbReference type="AlphaFoldDB" id="F5RAA2"/>
<proteinExistence type="inferred from homology"/>
<dbReference type="SUPFAM" id="SSF52768">
    <property type="entry name" value="Arginase/deacetylase"/>
    <property type="match status" value="1"/>
</dbReference>
<dbReference type="PRINTS" id="PR01270">
    <property type="entry name" value="HDASUPER"/>
</dbReference>
<evidence type="ECO:0000256" key="1">
    <source>
        <dbReference type="ARBA" id="ARBA00005947"/>
    </source>
</evidence>
<dbReference type="OrthoDB" id="9808367at2"/>
<evidence type="ECO:0000313" key="3">
    <source>
        <dbReference type="EMBL" id="EGK72498.1"/>
    </source>
</evidence>
<dbReference type="CDD" id="cd11599">
    <property type="entry name" value="HDAC_classII_2"/>
    <property type="match status" value="1"/>
</dbReference>
<keyword evidence="4" id="KW-1185">Reference proteome</keyword>
<dbReference type="STRING" id="1000565.METUNv1_01263"/>
<accession>F5RAA2</accession>
<dbReference type="InterPro" id="IPR037138">
    <property type="entry name" value="His_deacetylse_dom_sf"/>
</dbReference>
<gene>
    <name evidence="3" type="ORF">METUNv1_01263</name>
</gene>
<dbReference type="eggNOG" id="COG0123">
    <property type="taxonomic scope" value="Bacteria"/>
</dbReference>
<dbReference type="GO" id="GO:0040029">
    <property type="term" value="P:epigenetic regulation of gene expression"/>
    <property type="evidence" value="ECO:0007669"/>
    <property type="project" value="TreeGrafter"/>
</dbReference>
<dbReference type="EMBL" id="AFHG01000036">
    <property type="protein sequence ID" value="EGK72498.1"/>
    <property type="molecule type" value="Genomic_DNA"/>
</dbReference>
<evidence type="ECO:0000313" key="4">
    <source>
        <dbReference type="Proteomes" id="UP000005019"/>
    </source>
</evidence>
<dbReference type="InterPro" id="IPR000286">
    <property type="entry name" value="HDACs"/>
</dbReference>
<dbReference type="PANTHER" id="PTHR10625">
    <property type="entry name" value="HISTONE DEACETYLASE HDAC1-RELATED"/>
    <property type="match status" value="1"/>
</dbReference>
<reference evidence="3 4" key="1">
    <citation type="journal article" date="2011" name="J. Bacteriol.">
        <title>Genome sequence of Methyloversatilis universalis FAM5T, a methylotrophic representative of the order Rhodocyclales.</title>
        <authorList>
            <person name="Kittichotirat W."/>
            <person name="Good N.M."/>
            <person name="Hall R."/>
            <person name="Bringel F."/>
            <person name="Lajus A."/>
            <person name="Medigue C."/>
            <person name="Smalley N.E."/>
            <person name="Beck D."/>
            <person name="Bumgarner R."/>
            <person name="Vuilleumier S."/>
            <person name="Kalyuzhnaya M.G."/>
        </authorList>
    </citation>
    <scope>NUCLEOTIDE SEQUENCE [LARGE SCALE GENOMIC DNA]</scope>
    <source>
        <strain evidence="4">ATCC BAA-1314 / JCM 13912 / FAM5</strain>
    </source>
</reference>
<organism evidence="3 4">
    <name type="scientific">Methyloversatilis universalis (strain ATCC BAA-1314 / DSM 25237 / JCM 13912 / CCUG 52030 / FAM5)</name>
    <dbReference type="NCBI Taxonomy" id="1000565"/>
    <lineage>
        <taxon>Bacteria</taxon>
        <taxon>Pseudomonadati</taxon>
        <taxon>Pseudomonadota</taxon>
        <taxon>Betaproteobacteria</taxon>
        <taxon>Nitrosomonadales</taxon>
        <taxon>Sterolibacteriaceae</taxon>
        <taxon>Methyloversatilis</taxon>
    </lineage>
</organism>